<dbReference type="STRING" id="113226.A0A139IKD2"/>
<dbReference type="GO" id="GO:0005506">
    <property type="term" value="F:iron ion binding"/>
    <property type="evidence" value="ECO:0007669"/>
    <property type="project" value="InterPro"/>
</dbReference>
<protein>
    <submittedName>
        <fullName evidence="1">Uncharacterized protein</fullName>
    </submittedName>
</protein>
<keyword evidence="2" id="KW-1185">Reference proteome</keyword>
<sequence length="197" mass="22126">MAALSSRPSTTQTVSAQKAGLIPEWYQRAQRKVGKTHSDRPNFLTKLMKLYEAGSITYQDVFRLFDEIDTSFEKGKMSDPITFKEAQDMLYLQAVIEELLRIHLATGQIIGPIVLPDRAELAGYFFLAAPRSAPTPGLCTVARTSTARMRFSLDMVRTERGDFKVRWYVIQLQAGFDLLGKFRPSIIVDAKLTASSV</sequence>
<dbReference type="GO" id="GO:0004497">
    <property type="term" value="F:monooxygenase activity"/>
    <property type="evidence" value="ECO:0007669"/>
    <property type="project" value="InterPro"/>
</dbReference>
<accession>A0A139IKD2</accession>
<dbReference type="Proteomes" id="UP000073492">
    <property type="component" value="Unassembled WGS sequence"/>
</dbReference>
<organism evidence="1 2">
    <name type="scientific">Pseudocercospora musae</name>
    <dbReference type="NCBI Taxonomy" id="113226"/>
    <lineage>
        <taxon>Eukaryota</taxon>
        <taxon>Fungi</taxon>
        <taxon>Dikarya</taxon>
        <taxon>Ascomycota</taxon>
        <taxon>Pezizomycotina</taxon>
        <taxon>Dothideomycetes</taxon>
        <taxon>Dothideomycetidae</taxon>
        <taxon>Mycosphaerellales</taxon>
        <taxon>Mycosphaerellaceae</taxon>
        <taxon>Pseudocercospora</taxon>
    </lineage>
</organism>
<dbReference type="SUPFAM" id="SSF48264">
    <property type="entry name" value="Cytochrome P450"/>
    <property type="match status" value="1"/>
</dbReference>
<gene>
    <name evidence="1" type="ORF">AC579_6477</name>
</gene>
<evidence type="ECO:0000313" key="1">
    <source>
        <dbReference type="EMBL" id="KXT15105.1"/>
    </source>
</evidence>
<dbReference type="OrthoDB" id="3934656at2759"/>
<reference evidence="1 2" key="1">
    <citation type="submission" date="2015-07" db="EMBL/GenBank/DDBJ databases">
        <title>Comparative genomics of the Sigatoka disease complex on banana suggests a link between parallel evolutionary changes in Pseudocercospora fijiensis and Pseudocercospora eumusae and increased virulence on the banana host.</title>
        <authorList>
            <person name="Chang T.-C."/>
            <person name="Salvucci A."/>
            <person name="Crous P.W."/>
            <person name="Stergiopoulos I."/>
        </authorList>
    </citation>
    <scope>NUCLEOTIDE SEQUENCE [LARGE SCALE GENOMIC DNA]</scope>
    <source>
        <strain evidence="1 2">CBS 116634</strain>
    </source>
</reference>
<dbReference type="InterPro" id="IPR001128">
    <property type="entry name" value="Cyt_P450"/>
</dbReference>
<evidence type="ECO:0000313" key="2">
    <source>
        <dbReference type="Proteomes" id="UP000073492"/>
    </source>
</evidence>
<dbReference type="GO" id="GO:0016705">
    <property type="term" value="F:oxidoreductase activity, acting on paired donors, with incorporation or reduction of molecular oxygen"/>
    <property type="evidence" value="ECO:0007669"/>
    <property type="project" value="InterPro"/>
</dbReference>
<dbReference type="Gene3D" id="1.10.630.10">
    <property type="entry name" value="Cytochrome P450"/>
    <property type="match status" value="1"/>
</dbReference>
<dbReference type="GO" id="GO:0020037">
    <property type="term" value="F:heme binding"/>
    <property type="evidence" value="ECO:0007669"/>
    <property type="project" value="InterPro"/>
</dbReference>
<proteinExistence type="predicted"/>
<name>A0A139IKD2_9PEZI</name>
<dbReference type="EMBL" id="LFZO01000066">
    <property type="protein sequence ID" value="KXT15105.1"/>
    <property type="molecule type" value="Genomic_DNA"/>
</dbReference>
<dbReference type="AlphaFoldDB" id="A0A139IKD2"/>
<comment type="caution">
    <text evidence="1">The sequence shown here is derived from an EMBL/GenBank/DDBJ whole genome shotgun (WGS) entry which is preliminary data.</text>
</comment>
<dbReference type="Pfam" id="PF00067">
    <property type="entry name" value="p450"/>
    <property type="match status" value="1"/>
</dbReference>
<dbReference type="InterPro" id="IPR036396">
    <property type="entry name" value="Cyt_P450_sf"/>
</dbReference>